<accession>A0A814I0D4</accession>
<dbReference type="EMBL" id="CAJOBA010003795">
    <property type="protein sequence ID" value="CAF3693284.1"/>
    <property type="molecule type" value="Genomic_DNA"/>
</dbReference>
<dbReference type="Proteomes" id="UP000677228">
    <property type="component" value="Unassembled WGS sequence"/>
</dbReference>
<sequence length="474" mass="55290">MDNVDLSVCNSLNLEDDKEQEVQSNKKQKHRKSSSTLPIKKQKQRRRGLRPRKLAPIYTLGQIEQLGNCLENGIRRKFDGRRWRYLCNNQHDICSNRAQYGTMCKKHFDEHLQLTQNQSYEQEQVLVEDHPQLKTRKKSISYKRESCKKRKSKESPTRSSSSLVSNQCSIITAENENKEDVVEQSLSKENDYFKDTDSTKRKTYQPIETRRITRSTTSQKTSSTTSNNISSRETPLSRSKASIAQSNSPSHPSDMIKISPLQFSASEAKLFNSEDEMVQAIAEQEQVQIATMTPVQKMLEEPYEQQLEQESEEEYMVPRREIHQSNEISSSTWIKRENNVTFDSDRLENVVIRTNEKTIDQNVQTDIHIPLCCTTVQHDHFITSYCSIYNYEQHAQPVLTMKQTVKEEKEDGEDFLNRQTTTTITTPTCTNGEEEECITIIDFIRSEERRKEEFHQSLKFIDAHLNKLETLKYF</sequence>
<dbReference type="Proteomes" id="UP000663829">
    <property type="component" value="Unassembled WGS sequence"/>
</dbReference>
<feature type="compositionally biased region" description="Polar residues" evidence="1">
    <location>
        <begin position="233"/>
        <end position="251"/>
    </location>
</feature>
<dbReference type="AlphaFoldDB" id="A0A814I0D4"/>
<keyword evidence="6" id="KW-1185">Reference proteome</keyword>
<evidence type="ECO:0000313" key="6">
    <source>
        <dbReference type="Proteomes" id="UP000663829"/>
    </source>
</evidence>
<dbReference type="EMBL" id="CAJOBC010003534">
    <property type="protein sequence ID" value="CAF3788581.1"/>
    <property type="molecule type" value="Genomic_DNA"/>
</dbReference>
<dbReference type="EMBL" id="CAJNOQ010003533">
    <property type="protein sequence ID" value="CAF1017047.1"/>
    <property type="molecule type" value="Genomic_DNA"/>
</dbReference>
<dbReference type="Proteomes" id="UP000682733">
    <property type="component" value="Unassembled WGS sequence"/>
</dbReference>
<feature type="compositionally biased region" description="Low complexity" evidence="1">
    <location>
        <begin position="214"/>
        <end position="232"/>
    </location>
</feature>
<gene>
    <name evidence="3" type="ORF">GPM918_LOCUS14575</name>
    <name evidence="2" type="ORF">OVA965_LOCUS10312</name>
    <name evidence="5" type="ORF">SRO942_LOCUS14577</name>
    <name evidence="4" type="ORF">TMI583_LOCUS10308</name>
</gene>
<proteinExistence type="predicted"/>
<feature type="region of interest" description="Disordered" evidence="1">
    <location>
        <begin position="1"/>
        <end position="53"/>
    </location>
</feature>
<protein>
    <submittedName>
        <fullName evidence="3">Uncharacterized protein</fullName>
    </submittedName>
</protein>
<organism evidence="3 6">
    <name type="scientific">Didymodactylos carnosus</name>
    <dbReference type="NCBI Taxonomy" id="1234261"/>
    <lineage>
        <taxon>Eukaryota</taxon>
        <taxon>Metazoa</taxon>
        <taxon>Spiralia</taxon>
        <taxon>Gnathifera</taxon>
        <taxon>Rotifera</taxon>
        <taxon>Eurotatoria</taxon>
        <taxon>Bdelloidea</taxon>
        <taxon>Philodinida</taxon>
        <taxon>Philodinidae</taxon>
        <taxon>Didymodactylos</taxon>
    </lineage>
</organism>
<evidence type="ECO:0000313" key="4">
    <source>
        <dbReference type="EMBL" id="CAF3693284.1"/>
    </source>
</evidence>
<feature type="compositionally biased region" description="Basic residues" evidence="1">
    <location>
        <begin position="133"/>
        <end position="152"/>
    </location>
</feature>
<evidence type="ECO:0000313" key="3">
    <source>
        <dbReference type="EMBL" id="CAF1017047.1"/>
    </source>
</evidence>
<reference evidence="3" key="1">
    <citation type="submission" date="2021-02" db="EMBL/GenBank/DDBJ databases">
        <authorList>
            <person name="Nowell W R."/>
        </authorList>
    </citation>
    <scope>NUCLEOTIDE SEQUENCE</scope>
</reference>
<evidence type="ECO:0000256" key="1">
    <source>
        <dbReference type="SAM" id="MobiDB-lite"/>
    </source>
</evidence>
<name>A0A814I0D4_9BILA</name>
<comment type="caution">
    <text evidence="3">The sequence shown here is derived from an EMBL/GenBank/DDBJ whole genome shotgun (WGS) entry which is preliminary data.</text>
</comment>
<dbReference type="EMBL" id="CAJNOK010003794">
    <property type="protein sequence ID" value="CAF0914794.1"/>
    <property type="molecule type" value="Genomic_DNA"/>
</dbReference>
<feature type="region of interest" description="Disordered" evidence="1">
    <location>
        <begin position="130"/>
        <end position="166"/>
    </location>
</feature>
<evidence type="ECO:0000313" key="5">
    <source>
        <dbReference type="EMBL" id="CAF3788581.1"/>
    </source>
</evidence>
<evidence type="ECO:0000313" key="2">
    <source>
        <dbReference type="EMBL" id="CAF0914794.1"/>
    </source>
</evidence>
<dbReference type="Proteomes" id="UP000681722">
    <property type="component" value="Unassembled WGS sequence"/>
</dbReference>
<feature type="compositionally biased region" description="Basic residues" evidence="1">
    <location>
        <begin position="40"/>
        <end position="53"/>
    </location>
</feature>
<feature type="region of interest" description="Disordered" evidence="1">
    <location>
        <begin position="192"/>
        <end position="256"/>
    </location>
</feature>